<organism evidence="2 3">
    <name type="scientific">Herbidospora solisilvae</name>
    <dbReference type="NCBI Taxonomy" id="2696284"/>
    <lineage>
        <taxon>Bacteria</taxon>
        <taxon>Bacillati</taxon>
        <taxon>Actinomycetota</taxon>
        <taxon>Actinomycetes</taxon>
        <taxon>Streptosporangiales</taxon>
        <taxon>Streptosporangiaceae</taxon>
        <taxon>Herbidospora</taxon>
    </lineage>
</organism>
<evidence type="ECO:0000313" key="3">
    <source>
        <dbReference type="Proteomes" id="UP000479526"/>
    </source>
</evidence>
<feature type="transmembrane region" description="Helical" evidence="1">
    <location>
        <begin position="6"/>
        <end position="27"/>
    </location>
</feature>
<dbReference type="AlphaFoldDB" id="A0A7C9J8P4"/>
<protein>
    <submittedName>
        <fullName evidence="2">Uncharacterized protein</fullName>
    </submittedName>
</protein>
<evidence type="ECO:0000256" key="1">
    <source>
        <dbReference type="SAM" id="Phobius"/>
    </source>
</evidence>
<name>A0A7C9J8P4_9ACTN</name>
<comment type="caution">
    <text evidence="2">The sequence shown here is derived from an EMBL/GenBank/DDBJ whole genome shotgun (WGS) entry which is preliminary data.</text>
</comment>
<keyword evidence="1" id="KW-0812">Transmembrane</keyword>
<keyword evidence="3" id="KW-1185">Reference proteome</keyword>
<proteinExistence type="predicted"/>
<reference evidence="2 3" key="1">
    <citation type="submission" date="2020-01" db="EMBL/GenBank/DDBJ databases">
        <title>Herbidospora sp. NEAU-GS84 nov., a novel actinomycete isolated from soil.</title>
        <authorList>
            <person name="Han L."/>
        </authorList>
    </citation>
    <scope>NUCLEOTIDE SEQUENCE [LARGE SCALE GENOMIC DNA]</scope>
    <source>
        <strain evidence="2 3">NEAU-GS84</strain>
    </source>
</reference>
<accession>A0A7C9J8P4</accession>
<gene>
    <name evidence="2" type="ORF">GT755_37670</name>
</gene>
<keyword evidence="1" id="KW-0472">Membrane</keyword>
<dbReference type="RefSeq" id="WP_161484319.1">
    <property type="nucleotide sequence ID" value="NZ_WXEW01000016.1"/>
</dbReference>
<keyword evidence="1" id="KW-1133">Transmembrane helix</keyword>
<evidence type="ECO:0000313" key="2">
    <source>
        <dbReference type="EMBL" id="NAS27385.1"/>
    </source>
</evidence>
<sequence length="47" mass="5263">MAIITHTAALAIISIGLIAILAATYLYSRDTSRRARALRLLRLLLRR</sequence>
<dbReference type="EMBL" id="WXEW01000016">
    <property type="protein sequence ID" value="NAS27385.1"/>
    <property type="molecule type" value="Genomic_DNA"/>
</dbReference>
<dbReference type="Proteomes" id="UP000479526">
    <property type="component" value="Unassembled WGS sequence"/>
</dbReference>